<dbReference type="Pfam" id="PF01909">
    <property type="entry name" value="NTP_transf_2"/>
    <property type="match status" value="1"/>
</dbReference>
<organism evidence="2 3">
    <name type="scientific">Alkalimonas cellulosilytica</name>
    <dbReference type="NCBI Taxonomy" id="3058395"/>
    <lineage>
        <taxon>Bacteria</taxon>
        <taxon>Pseudomonadati</taxon>
        <taxon>Pseudomonadota</taxon>
        <taxon>Gammaproteobacteria</taxon>
        <taxon>Alkalimonas</taxon>
    </lineage>
</organism>
<feature type="domain" description="Polymerase nucleotidyl transferase" evidence="1">
    <location>
        <begin position="11"/>
        <end position="79"/>
    </location>
</feature>
<evidence type="ECO:0000313" key="3">
    <source>
        <dbReference type="Proteomes" id="UP001336314"/>
    </source>
</evidence>
<dbReference type="Gene3D" id="3.30.460.10">
    <property type="entry name" value="Beta Polymerase, domain 2"/>
    <property type="match status" value="1"/>
</dbReference>
<dbReference type="InterPro" id="IPR043519">
    <property type="entry name" value="NT_sf"/>
</dbReference>
<name>A0ABU7J556_9GAMM</name>
<dbReference type="SUPFAM" id="SSF81301">
    <property type="entry name" value="Nucleotidyltransferase"/>
    <property type="match status" value="1"/>
</dbReference>
<dbReference type="EMBL" id="JAUHLI010000007">
    <property type="protein sequence ID" value="MEE2001534.1"/>
    <property type="molecule type" value="Genomic_DNA"/>
</dbReference>
<accession>A0ABU7J556</accession>
<gene>
    <name evidence="2" type="ORF">QWY20_08715</name>
</gene>
<keyword evidence="3" id="KW-1185">Reference proteome</keyword>
<proteinExistence type="predicted"/>
<dbReference type="RefSeq" id="WP_330128632.1">
    <property type="nucleotide sequence ID" value="NZ_JAUHLI010000007.1"/>
</dbReference>
<dbReference type="Proteomes" id="UP001336314">
    <property type="component" value="Unassembled WGS sequence"/>
</dbReference>
<dbReference type="CDD" id="cd05403">
    <property type="entry name" value="NT_KNTase_like"/>
    <property type="match status" value="1"/>
</dbReference>
<protein>
    <submittedName>
        <fullName evidence="2">Nucleotidyltransferase domain-containing protein</fullName>
    </submittedName>
</protein>
<dbReference type="InterPro" id="IPR002934">
    <property type="entry name" value="Polymerase_NTP_transf_dom"/>
</dbReference>
<sequence>MRLSDHEKHIILEAVAAEDATARVFVFGSRANDSSKGGDIDLLIVSKNFTKQNVRNTRWRIQEQLGEQKIDIVTTKDGHESFVQLIQPQAQELA</sequence>
<reference evidence="2 3" key="1">
    <citation type="submission" date="2023-07" db="EMBL/GenBank/DDBJ databases">
        <title>Alkalimonas sp., MEB108 novel, alkaliphilic bacterium isolated from Lonar Lake, India.</title>
        <authorList>
            <person name="Joshi A."/>
            <person name="Thite S."/>
        </authorList>
    </citation>
    <scope>NUCLEOTIDE SEQUENCE [LARGE SCALE GENOMIC DNA]</scope>
    <source>
        <strain evidence="2 3">MEB108</strain>
    </source>
</reference>
<evidence type="ECO:0000259" key="1">
    <source>
        <dbReference type="Pfam" id="PF01909"/>
    </source>
</evidence>
<evidence type="ECO:0000313" key="2">
    <source>
        <dbReference type="EMBL" id="MEE2001534.1"/>
    </source>
</evidence>
<comment type="caution">
    <text evidence="2">The sequence shown here is derived from an EMBL/GenBank/DDBJ whole genome shotgun (WGS) entry which is preliminary data.</text>
</comment>